<dbReference type="Pfam" id="PF02472">
    <property type="entry name" value="ExbD"/>
    <property type="match status" value="1"/>
</dbReference>
<organism evidence="8">
    <name type="scientific">Caulobacter sp. 602-2</name>
    <dbReference type="NCBI Taxonomy" id="2710887"/>
    <lineage>
        <taxon>Bacteria</taxon>
        <taxon>Pseudomonadati</taxon>
        <taxon>Pseudomonadota</taxon>
        <taxon>Alphaproteobacteria</taxon>
        <taxon>Caulobacterales</taxon>
        <taxon>Caulobacteraceae</taxon>
        <taxon>Caulobacter</taxon>
    </lineage>
</organism>
<dbReference type="EMBL" id="JAAKGT010000002">
    <property type="protein sequence ID" value="NGM48914.1"/>
    <property type="molecule type" value="Genomic_DNA"/>
</dbReference>
<dbReference type="InterPro" id="IPR003400">
    <property type="entry name" value="ExbD"/>
</dbReference>
<evidence type="ECO:0008006" key="9">
    <source>
        <dbReference type="Google" id="ProtNLM"/>
    </source>
</evidence>
<comment type="subcellular location">
    <subcellularLocation>
        <location evidence="1">Cell membrane</location>
        <topology evidence="1">Single-pass membrane protein</topology>
    </subcellularLocation>
    <subcellularLocation>
        <location evidence="7">Cell membrane</location>
        <topology evidence="7">Single-pass type II membrane protein</topology>
    </subcellularLocation>
</comment>
<keyword evidence="5" id="KW-1133">Transmembrane helix</keyword>
<evidence type="ECO:0000256" key="4">
    <source>
        <dbReference type="ARBA" id="ARBA00022692"/>
    </source>
</evidence>
<comment type="similarity">
    <text evidence="2 7">Belongs to the ExbD/TolR family.</text>
</comment>
<keyword evidence="6" id="KW-0472">Membrane</keyword>
<reference evidence="8" key="1">
    <citation type="submission" date="2020-02" db="EMBL/GenBank/DDBJ databases">
        <authorList>
            <person name="Gao J."/>
            <person name="Sun J."/>
        </authorList>
    </citation>
    <scope>NUCLEOTIDE SEQUENCE</scope>
    <source>
        <strain evidence="8">602-2</strain>
    </source>
</reference>
<protein>
    <recommendedName>
        <fullName evidence="9">Biopolymer transporter ExbD</fullName>
    </recommendedName>
</protein>
<evidence type="ECO:0000256" key="7">
    <source>
        <dbReference type="RuleBase" id="RU003879"/>
    </source>
</evidence>
<accession>A0A6G4QUA6</accession>
<keyword evidence="3" id="KW-1003">Cell membrane</keyword>
<keyword evidence="4 7" id="KW-0812">Transmembrane</keyword>
<name>A0A6G4QUA6_9CAUL</name>
<evidence type="ECO:0000256" key="3">
    <source>
        <dbReference type="ARBA" id="ARBA00022475"/>
    </source>
</evidence>
<proteinExistence type="inferred from homology"/>
<dbReference type="GO" id="GO:0015031">
    <property type="term" value="P:protein transport"/>
    <property type="evidence" value="ECO:0007669"/>
    <property type="project" value="UniProtKB-KW"/>
</dbReference>
<gene>
    <name evidence="8" type="ORF">G5B46_04780</name>
</gene>
<keyword evidence="7" id="KW-0813">Transport</keyword>
<dbReference type="GO" id="GO:0005886">
    <property type="term" value="C:plasma membrane"/>
    <property type="evidence" value="ECO:0007669"/>
    <property type="project" value="UniProtKB-SubCell"/>
</dbReference>
<evidence type="ECO:0000256" key="2">
    <source>
        <dbReference type="ARBA" id="ARBA00005811"/>
    </source>
</evidence>
<comment type="caution">
    <text evidence="8">The sequence shown here is derived from an EMBL/GenBank/DDBJ whole genome shotgun (WGS) entry which is preliminary data.</text>
</comment>
<evidence type="ECO:0000256" key="6">
    <source>
        <dbReference type="ARBA" id="ARBA00023136"/>
    </source>
</evidence>
<dbReference type="GO" id="GO:0022857">
    <property type="term" value="F:transmembrane transporter activity"/>
    <property type="evidence" value="ECO:0007669"/>
    <property type="project" value="InterPro"/>
</dbReference>
<dbReference type="AlphaFoldDB" id="A0A6G4QUA6"/>
<keyword evidence="7" id="KW-0653">Protein transport</keyword>
<dbReference type="RefSeq" id="WP_165256644.1">
    <property type="nucleotide sequence ID" value="NZ_JAAKGT010000002.1"/>
</dbReference>
<evidence type="ECO:0000256" key="5">
    <source>
        <dbReference type="ARBA" id="ARBA00022989"/>
    </source>
</evidence>
<evidence type="ECO:0000313" key="8">
    <source>
        <dbReference type="EMBL" id="NGM48914.1"/>
    </source>
</evidence>
<sequence length="133" mass="13685">MTKFDAKPLSTPNLAPMIGVLLAVFTVVATGSVGLDKALALDIPGCHLMAPGAPTPRTIQITFQRDGQAYVGASRAASAAAAVAVAVREARTHGLDGVVLRADPDVRYDVVATAAGRLDDAGIKVSLISEDLY</sequence>
<evidence type="ECO:0000256" key="1">
    <source>
        <dbReference type="ARBA" id="ARBA00004162"/>
    </source>
</evidence>